<evidence type="ECO:0000256" key="6">
    <source>
        <dbReference type="SAM" id="Phobius"/>
    </source>
</evidence>
<feature type="region of interest" description="Disordered" evidence="5">
    <location>
        <begin position="286"/>
        <end position="308"/>
    </location>
</feature>
<evidence type="ECO:0000256" key="4">
    <source>
        <dbReference type="ARBA" id="ARBA00023136"/>
    </source>
</evidence>
<dbReference type="Pfam" id="PF07264">
    <property type="entry name" value="EI24"/>
    <property type="match status" value="1"/>
</dbReference>
<dbReference type="RefSeq" id="XP_046114011.1">
    <property type="nucleotide sequence ID" value="XM_046259654.1"/>
</dbReference>
<dbReference type="GeneID" id="70290557"/>
<dbReference type="AlphaFoldDB" id="A0A9P7ZE31"/>
<dbReference type="GO" id="GO:0005811">
    <property type="term" value="C:lipid droplet"/>
    <property type="evidence" value="ECO:0007669"/>
    <property type="project" value="TreeGrafter"/>
</dbReference>
<comment type="caution">
    <text evidence="7">The sequence shown here is derived from an EMBL/GenBank/DDBJ whole genome shotgun (WGS) entry which is preliminary data.</text>
</comment>
<keyword evidence="2 6" id="KW-0812">Transmembrane</keyword>
<gene>
    <name evidence="7" type="ORF">F5Z01DRAFT_427240</name>
</gene>
<dbReference type="PANTHER" id="PTHR34292">
    <property type="entry name" value="OUTER SPORE WALL PROTEIN LDS1"/>
    <property type="match status" value="1"/>
</dbReference>
<evidence type="ECO:0000256" key="1">
    <source>
        <dbReference type="ARBA" id="ARBA00004141"/>
    </source>
</evidence>
<name>A0A9P7ZE31_9HYPO</name>
<dbReference type="OrthoDB" id="10012223at2759"/>
<dbReference type="GO" id="GO:0005628">
    <property type="term" value="C:prospore membrane"/>
    <property type="evidence" value="ECO:0007669"/>
    <property type="project" value="TreeGrafter"/>
</dbReference>
<reference evidence="7" key="1">
    <citation type="journal article" date="2021" name="IMA Fungus">
        <title>Genomic characterization of three marine fungi, including Emericellopsis atlantica sp. nov. with signatures of a generalist lifestyle and marine biomass degradation.</title>
        <authorList>
            <person name="Hagestad O.C."/>
            <person name="Hou L."/>
            <person name="Andersen J.H."/>
            <person name="Hansen E.H."/>
            <person name="Altermark B."/>
            <person name="Li C."/>
            <person name="Kuhnert E."/>
            <person name="Cox R.J."/>
            <person name="Crous P.W."/>
            <person name="Spatafora J.W."/>
            <person name="Lail K."/>
            <person name="Amirebrahimi M."/>
            <person name="Lipzen A."/>
            <person name="Pangilinan J."/>
            <person name="Andreopoulos W."/>
            <person name="Hayes R.D."/>
            <person name="Ng V."/>
            <person name="Grigoriev I.V."/>
            <person name="Jackson S.A."/>
            <person name="Sutton T.D.S."/>
            <person name="Dobson A.D.W."/>
            <person name="Rama T."/>
        </authorList>
    </citation>
    <scope>NUCLEOTIDE SEQUENCE</scope>
    <source>
        <strain evidence="7">TS7</strain>
    </source>
</reference>
<evidence type="ECO:0000256" key="5">
    <source>
        <dbReference type="SAM" id="MobiDB-lite"/>
    </source>
</evidence>
<evidence type="ECO:0008006" key="9">
    <source>
        <dbReference type="Google" id="ProtNLM"/>
    </source>
</evidence>
<comment type="subcellular location">
    <subcellularLocation>
        <location evidence="1">Membrane</location>
        <topology evidence="1">Multi-pass membrane protein</topology>
    </subcellularLocation>
</comment>
<proteinExistence type="predicted"/>
<keyword evidence="8" id="KW-1185">Reference proteome</keyword>
<keyword evidence="3 6" id="KW-1133">Transmembrane helix</keyword>
<evidence type="ECO:0000313" key="8">
    <source>
        <dbReference type="Proteomes" id="UP000887229"/>
    </source>
</evidence>
<dbReference type="InterPro" id="IPR059112">
    <property type="entry name" value="CysZ/EI24"/>
</dbReference>
<keyword evidence="4 6" id="KW-0472">Membrane</keyword>
<evidence type="ECO:0000313" key="7">
    <source>
        <dbReference type="EMBL" id="KAG9250087.1"/>
    </source>
</evidence>
<evidence type="ECO:0000256" key="3">
    <source>
        <dbReference type="ARBA" id="ARBA00022989"/>
    </source>
</evidence>
<feature type="transmembrane region" description="Helical" evidence="6">
    <location>
        <begin position="95"/>
        <end position="115"/>
    </location>
</feature>
<accession>A0A9P7ZE31</accession>
<dbReference type="GO" id="GO:0005619">
    <property type="term" value="C:ascospore wall"/>
    <property type="evidence" value="ECO:0007669"/>
    <property type="project" value="TreeGrafter"/>
</dbReference>
<feature type="transmembrane region" description="Helical" evidence="6">
    <location>
        <begin position="187"/>
        <end position="207"/>
    </location>
</feature>
<evidence type="ECO:0000256" key="2">
    <source>
        <dbReference type="ARBA" id="ARBA00022692"/>
    </source>
</evidence>
<dbReference type="Proteomes" id="UP000887229">
    <property type="component" value="Unassembled WGS sequence"/>
</dbReference>
<protein>
    <recommendedName>
        <fullName evidence="9">Outer spore wall protein RRT8</fullName>
    </recommendedName>
</protein>
<dbReference type="PANTHER" id="PTHR34292:SF2">
    <property type="entry name" value="OUTER SPORE WALL PROTEIN LDS1"/>
    <property type="match status" value="1"/>
</dbReference>
<dbReference type="EMBL" id="MU251283">
    <property type="protein sequence ID" value="KAG9250087.1"/>
    <property type="molecule type" value="Genomic_DNA"/>
</dbReference>
<sequence>MADSNEQDQPTRRGRVANSIRNNAQEVLKEDYTKARGVALDAAKSRAWFYPIKGIFYFLSHRTLWQPFVSKLPQYLALYGSVTAGMFTFTYLPQFAVLVFVNGPLAVFTTVFLILNESSTIVNMISKNYLLQDSLLDTFDGTLLTRNKTGMVKEGREVRSGSNPIAKLGKVITSPFAKFSPKAIVRYFMYLPLNFIPVVGTAIFVFLQAKGRGQGVHDRFFQLKKWSASQRGDWLKKHTGPYTAFGLVATLLEMVPVASVFFTYTNTVGAALWAADIDANDAQMTDENAPSLQEHEAQESGVTADKAQ</sequence>
<feature type="transmembrane region" description="Helical" evidence="6">
    <location>
        <begin position="242"/>
        <end position="264"/>
    </location>
</feature>
<organism evidence="7 8">
    <name type="scientific">Emericellopsis atlantica</name>
    <dbReference type="NCBI Taxonomy" id="2614577"/>
    <lineage>
        <taxon>Eukaryota</taxon>
        <taxon>Fungi</taxon>
        <taxon>Dikarya</taxon>
        <taxon>Ascomycota</taxon>
        <taxon>Pezizomycotina</taxon>
        <taxon>Sordariomycetes</taxon>
        <taxon>Hypocreomycetidae</taxon>
        <taxon>Hypocreales</taxon>
        <taxon>Bionectriaceae</taxon>
        <taxon>Emericellopsis</taxon>
    </lineage>
</organism>
<dbReference type="InterPro" id="IPR052786">
    <property type="entry name" value="Spore_wall_assembly"/>
</dbReference>